<name>A0AAI9T1X7_9ASCO</name>
<proteinExistence type="predicted"/>
<dbReference type="GeneID" id="73378048"/>
<evidence type="ECO:0000313" key="2">
    <source>
        <dbReference type="EMBL" id="KAI3406826.2"/>
    </source>
</evidence>
<comment type="caution">
    <text evidence="2">The sequence shown here is derived from an EMBL/GenBank/DDBJ whole genome shotgun (WGS) entry which is preliminary data.</text>
</comment>
<dbReference type="AlphaFoldDB" id="A0AAI9T1X7"/>
<reference evidence="2" key="1">
    <citation type="journal article" date="2022" name="DNA Res.">
        <title>Genome analysis of five recently described species of the CUG-Ser clade uncovers Candida theae as a new hybrid lineage with pathogenic potential in the Candida parapsilosis species complex.</title>
        <authorList>
            <person name="Mixao V."/>
            <person name="Del Olmo V."/>
            <person name="Hegedusova E."/>
            <person name="Saus E."/>
            <person name="Pryszcz L."/>
            <person name="Cillingova A."/>
            <person name="Nosek J."/>
            <person name="Gabaldon T."/>
        </authorList>
    </citation>
    <scope>NUCLEOTIDE SEQUENCE</scope>
    <source>
        <strain evidence="2">CBS 10844</strain>
    </source>
</reference>
<accession>A0AAI9T1X7</accession>
<keyword evidence="3" id="KW-1185">Reference proteome</keyword>
<sequence length="218" mass="25429">MMTNEDEVISDSEDQDEVEKSYYFHSTQMQSIHETVLETEKIQQMQRKSISTLESLSYTGEMNDSKRVTSPVNIKKKGTRKAIRKASTVPKEQKKRKNQSMSKSVREMFDSDKSKYFFAKQSKIDQFCARTKTQGAFCMQKFRLRPLSSSSLTNNTLFTSIEWYHALRSIKLKFQKTHEIIDVQYENNDSSCTRLWDKASASVVLSSDETKWLYDKDS</sequence>
<evidence type="ECO:0000256" key="1">
    <source>
        <dbReference type="SAM" id="MobiDB-lite"/>
    </source>
</evidence>
<protein>
    <submittedName>
        <fullName evidence="2">SLX4</fullName>
    </submittedName>
</protein>
<dbReference type="EMBL" id="JAHUZD010000021">
    <property type="protein sequence ID" value="KAI3406826.2"/>
    <property type="molecule type" value="Genomic_DNA"/>
</dbReference>
<organism evidence="2 3">
    <name type="scientific">Candida oxycetoniae</name>
    <dbReference type="NCBI Taxonomy" id="497107"/>
    <lineage>
        <taxon>Eukaryota</taxon>
        <taxon>Fungi</taxon>
        <taxon>Dikarya</taxon>
        <taxon>Ascomycota</taxon>
        <taxon>Saccharomycotina</taxon>
        <taxon>Pichiomycetes</taxon>
        <taxon>Debaryomycetaceae</taxon>
        <taxon>Candida/Lodderomyces clade</taxon>
        <taxon>Candida</taxon>
    </lineage>
</organism>
<dbReference type="RefSeq" id="XP_049182571.1">
    <property type="nucleotide sequence ID" value="XM_049325717.1"/>
</dbReference>
<evidence type="ECO:0000313" key="3">
    <source>
        <dbReference type="Proteomes" id="UP001202479"/>
    </source>
</evidence>
<feature type="region of interest" description="Disordered" evidence="1">
    <location>
        <begin position="83"/>
        <end position="105"/>
    </location>
</feature>
<gene>
    <name evidence="2" type="ORF">KGF56_000431</name>
</gene>
<dbReference type="Proteomes" id="UP001202479">
    <property type="component" value="Unassembled WGS sequence"/>
</dbReference>